<evidence type="ECO:0000256" key="8">
    <source>
        <dbReference type="RuleBase" id="RU363041"/>
    </source>
</evidence>
<evidence type="ECO:0000256" key="3">
    <source>
        <dbReference type="ARBA" id="ARBA00022448"/>
    </source>
</evidence>
<name>A0AA50KNI4_9GAMM</name>
<dbReference type="RefSeq" id="WP_306761459.1">
    <property type="nucleotide sequence ID" value="NZ_CP118224.1"/>
</dbReference>
<comment type="subcellular location">
    <subcellularLocation>
        <location evidence="1 8">Cell membrane</location>
        <topology evidence="1 8">Multi-pass membrane protein</topology>
    </subcellularLocation>
</comment>
<evidence type="ECO:0000313" key="10">
    <source>
        <dbReference type="Proteomes" id="UP001223802"/>
    </source>
</evidence>
<dbReference type="Pfam" id="PF01925">
    <property type="entry name" value="TauE"/>
    <property type="match status" value="1"/>
</dbReference>
<gene>
    <name evidence="9" type="ORF">PU634_14405</name>
</gene>
<dbReference type="KEGG" id="ope:PU634_14405"/>
<evidence type="ECO:0000256" key="7">
    <source>
        <dbReference type="ARBA" id="ARBA00023136"/>
    </source>
</evidence>
<proteinExistence type="inferred from homology"/>
<dbReference type="EMBL" id="CP118224">
    <property type="protein sequence ID" value="WMC10257.1"/>
    <property type="molecule type" value="Genomic_DNA"/>
</dbReference>
<accession>A0AA50KNI4</accession>
<evidence type="ECO:0000313" key="9">
    <source>
        <dbReference type="EMBL" id="WMC10257.1"/>
    </source>
</evidence>
<feature type="transmembrane region" description="Helical" evidence="8">
    <location>
        <begin position="107"/>
        <end position="124"/>
    </location>
</feature>
<feature type="transmembrane region" description="Helical" evidence="8">
    <location>
        <begin position="230"/>
        <end position="247"/>
    </location>
</feature>
<dbReference type="Proteomes" id="UP001223802">
    <property type="component" value="Chromosome"/>
</dbReference>
<dbReference type="GO" id="GO:0005886">
    <property type="term" value="C:plasma membrane"/>
    <property type="evidence" value="ECO:0007669"/>
    <property type="project" value="UniProtKB-SubCell"/>
</dbReference>
<dbReference type="AlphaFoldDB" id="A0AA50KNI4"/>
<evidence type="ECO:0000256" key="4">
    <source>
        <dbReference type="ARBA" id="ARBA00022475"/>
    </source>
</evidence>
<comment type="similarity">
    <text evidence="2 8">Belongs to the 4-toluene sulfonate uptake permease (TSUP) (TC 2.A.102) family.</text>
</comment>
<feature type="transmembrane region" description="Helical" evidence="8">
    <location>
        <begin position="24"/>
        <end position="46"/>
    </location>
</feature>
<keyword evidence="5 8" id="KW-0812">Transmembrane</keyword>
<sequence length="258" mass="27275">MELLASLLLSPLDAASTLTLLILSAVTSCVSALLGFGGGVLLLVVMANLIDPISLIAVHGLVQLGSNASRIYAYRYDLALSFTKTYLLGALMGALVATMVVAQLPPSLLLSAVGLFVLVSAWLPTGVPIRETRSQILGAGAGVTFLSMFVGSTGPLMASIMKGLNFSKATFVGTIAVCLLGQNLMKTLVFGSLGFDPFQWLPLVVMMIFTGFIGTWLGARLMGRLNEQRFGLILKWAMTLIAIKLLGESFLSEVPLFG</sequence>
<organism evidence="9 10">
    <name type="scientific">Oceanimonas pelagia</name>
    <dbReference type="NCBI Taxonomy" id="3028314"/>
    <lineage>
        <taxon>Bacteria</taxon>
        <taxon>Pseudomonadati</taxon>
        <taxon>Pseudomonadota</taxon>
        <taxon>Gammaproteobacteria</taxon>
        <taxon>Aeromonadales</taxon>
        <taxon>Aeromonadaceae</taxon>
        <taxon>Oceanimonas</taxon>
    </lineage>
</organism>
<keyword evidence="10" id="KW-1185">Reference proteome</keyword>
<feature type="transmembrane region" description="Helical" evidence="8">
    <location>
        <begin position="85"/>
        <end position="102"/>
    </location>
</feature>
<keyword evidence="4 8" id="KW-1003">Cell membrane</keyword>
<evidence type="ECO:0000256" key="6">
    <source>
        <dbReference type="ARBA" id="ARBA00022989"/>
    </source>
</evidence>
<dbReference type="PANTHER" id="PTHR30269:SF37">
    <property type="entry name" value="MEMBRANE TRANSPORTER PROTEIN"/>
    <property type="match status" value="1"/>
</dbReference>
<dbReference type="PANTHER" id="PTHR30269">
    <property type="entry name" value="TRANSMEMBRANE PROTEIN YFCA"/>
    <property type="match status" value="1"/>
</dbReference>
<dbReference type="InterPro" id="IPR002781">
    <property type="entry name" value="TM_pro_TauE-like"/>
</dbReference>
<evidence type="ECO:0000256" key="5">
    <source>
        <dbReference type="ARBA" id="ARBA00022692"/>
    </source>
</evidence>
<evidence type="ECO:0000256" key="2">
    <source>
        <dbReference type="ARBA" id="ARBA00009142"/>
    </source>
</evidence>
<feature type="transmembrane region" description="Helical" evidence="8">
    <location>
        <begin position="136"/>
        <end position="158"/>
    </location>
</feature>
<evidence type="ECO:0000256" key="1">
    <source>
        <dbReference type="ARBA" id="ARBA00004651"/>
    </source>
</evidence>
<protein>
    <recommendedName>
        <fullName evidence="8">Probable membrane transporter protein</fullName>
    </recommendedName>
</protein>
<dbReference type="InterPro" id="IPR052017">
    <property type="entry name" value="TSUP"/>
</dbReference>
<keyword evidence="7 8" id="KW-0472">Membrane</keyword>
<feature type="transmembrane region" description="Helical" evidence="8">
    <location>
        <begin position="199"/>
        <end position="218"/>
    </location>
</feature>
<keyword evidence="3" id="KW-0813">Transport</keyword>
<keyword evidence="6 8" id="KW-1133">Transmembrane helix</keyword>
<reference evidence="9 10" key="1">
    <citation type="submission" date="2023-02" db="EMBL/GenBank/DDBJ databases">
        <title>Complete genome sequence of a novel bacterium Oceanimonas sp. NTOU-MSR1 isolated from marine coast sediment.</title>
        <authorList>
            <person name="Yang H.-T."/>
            <person name="Chen Y.-L."/>
            <person name="Ho Y.-N."/>
        </authorList>
    </citation>
    <scope>NUCLEOTIDE SEQUENCE [LARGE SCALE GENOMIC DNA]</scope>
    <source>
        <strain evidence="9 10">NTOU-MSR1</strain>
    </source>
</reference>